<reference evidence="3" key="1">
    <citation type="journal article" date="2017" name="Proc. Natl. Acad. Sci. U.S.A.">
        <title>Comparative genomics uncovers the prolific and distinctive metabolic potential of the cyanobacterial genus Moorea.</title>
        <authorList>
            <person name="Leao T."/>
            <person name="Castelao G."/>
            <person name="Korobeynikov A."/>
            <person name="Monroe E.A."/>
            <person name="Podell S."/>
            <person name="Glukhov E."/>
            <person name="Allen E.E."/>
            <person name="Gerwick W.H."/>
            <person name="Gerwick L."/>
        </authorList>
    </citation>
    <scope>NUCLEOTIDE SEQUENCE</scope>
    <source>
        <strain evidence="3">JHB</strain>
    </source>
</reference>
<protein>
    <submittedName>
        <fullName evidence="3">CHAT domain-containing protein</fullName>
    </submittedName>
</protein>
<dbReference type="AlphaFoldDB" id="A0A1D9GAM7"/>
<dbReference type="Gene3D" id="1.25.40.10">
    <property type="entry name" value="Tetratricopeptide repeat domain"/>
    <property type="match status" value="3"/>
</dbReference>
<accession>A0A1D9GAM7</accession>
<dbReference type="SUPFAM" id="SSF48452">
    <property type="entry name" value="TPR-like"/>
    <property type="match status" value="3"/>
</dbReference>
<keyword evidence="1" id="KW-0802">TPR repeat</keyword>
<organism evidence="3">
    <name type="scientific">Moorena producens (strain JHB)</name>
    <dbReference type="NCBI Taxonomy" id="1454205"/>
    <lineage>
        <taxon>Bacteria</taxon>
        <taxon>Bacillati</taxon>
        <taxon>Cyanobacteriota</taxon>
        <taxon>Cyanophyceae</taxon>
        <taxon>Coleofasciculales</taxon>
        <taxon>Coleofasciculaceae</taxon>
        <taxon>Moorena</taxon>
    </lineage>
</organism>
<dbReference type="PANTHER" id="PTHR10098">
    <property type="entry name" value="RAPSYN-RELATED"/>
    <property type="match status" value="1"/>
</dbReference>
<dbReference type="Pfam" id="PF13424">
    <property type="entry name" value="TPR_12"/>
    <property type="match status" value="2"/>
</dbReference>
<evidence type="ECO:0000313" key="3">
    <source>
        <dbReference type="EMBL" id="AOY84525.2"/>
    </source>
</evidence>
<reference evidence="3" key="2">
    <citation type="submission" date="2022-10" db="EMBL/GenBank/DDBJ databases">
        <authorList>
            <person name="Ngo T.-E."/>
        </authorList>
    </citation>
    <scope>NUCLEOTIDE SEQUENCE</scope>
    <source>
        <strain evidence="3">JHB</strain>
    </source>
</reference>
<dbReference type="Proteomes" id="UP000176944">
    <property type="component" value="Chromosome"/>
</dbReference>
<sequence>MVWSRFRELKSRIVYHYQDFSRFPIPDSLLPIPDSRFPIPDSRFPIPYSLLPVPLITMKKLSFLIAIPLTCFLPSGKALSNSVVITPDSRFPIPDSRFPIPDSLEQQAQHLYETGQYQKAIPLLEQIISNYSESGDIIGEINTLVNLALVYQRLGKLEKAQETLSQSYSKLSQLHNTNERQELQAQILSVEGQVYLSLGDAKKALSNWEQTSAIYQDLGDLNRLTESQIYQVQALRSLGLYHQANKTLNKIKETLQEQPDSQLKSTALQYLGNILRRVGKFQDSQEILQESLAIAEKLANQTLIAESLLSLGDTARLLGKTDDAMDFYQRVVEESPLPDLKIQGQLNQLSVLIANQEWSQAKRLLSAIEYNLTTLSPNQTAISARINLAQTLSKSQNSQLKTPNDLATYLTDALNLARELGDKRAEAEAIGNLGTLYEQQSRLDDAQKLTEKALLITQQVNAPDLAYQWQWQLGRILNQKDDKKGAIAAYSQSVQTLQSIRSDLVAISSDIQFEFRESVEPVYRELVGLLLEANASQENLKQARDVIESLQLAELDNFFRDACLDAKPVNIDQIDPKAAIFYTIVLPDRLEVIVTLPGQPLRQITTNLPQTEIEQQLALAWRTITRPWRGLEKENLQTIHDWLITPIEAELANSNILTLVFIPDGALRNIPMSVLYDGENYAIEKYSIAVAPSLQLIDSQANVRENVSVLAAGVTETRPHRPNLGALPGVKEELENIMAQVPSLILLNESFTESNFNTEVNNSAYEVLHLATHGQFSSVAEETFLLTWDDVINLNELNTLISADQKQKNPIELLVLSACQTAAGDSRAALGLAGVAVRSGARSTIASLWYVDDLATAELMTRFYQRLATGKVTKAEALGQAQQELLQTPEFSHPFYWSAFILLGNWL</sequence>
<feature type="repeat" description="TPR" evidence="1">
    <location>
        <begin position="427"/>
        <end position="460"/>
    </location>
</feature>
<evidence type="ECO:0000259" key="2">
    <source>
        <dbReference type="Pfam" id="PF12770"/>
    </source>
</evidence>
<proteinExistence type="predicted"/>
<dbReference type="SMART" id="SM00028">
    <property type="entry name" value="TPR"/>
    <property type="match status" value="7"/>
</dbReference>
<gene>
    <name evidence="3" type="ORF">BJP36_05560</name>
</gene>
<feature type="repeat" description="TPR" evidence="1">
    <location>
        <begin position="305"/>
        <end position="338"/>
    </location>
</feature>
<dbReference type="EMBL" id="CP017708">
    <property type="protein sequence ID" value="AOY84525.2"/>
    <property type="molecule type" value="Genomic_DNA"/>
</dbReference>
<dbReference type="Pfam" id="PF12770">
    <property type="entry name" value="CHAT"/>
    <property type="match status" value="1"/>
</dbReference>
<name>A0A1D9GAM7_MOOP1</name>
<dbReference type="PANTHER" id="PTHR10098:SF112">
    <property type="entry name" value="SLR0380 PROTEIN"/>
    <property type="match status" value="1"/>
</dbReference>
<dbReference type="InterPro" id="IPR011990">
    <property type="entry name" value="TPR-like_helical_dom_sf"/>
</dbReference>
<dbReference type="InterPro" id="IPR024983">
    <property type="entry name" value="CHAT_dom"/>
</dbReference>
<dbReference type="InterPro" id="IPR019734">
    <property type="entry name" value="TPR_rpt"/>
</dbReference>
<dbReference type="PROSITE" id="PS50005">
    <property type="entry name" value="TPR"/>
    <property type="match status" value="2"/>
</dbReference>
<feature type="domain" description="CHAT" evidence="2">
    <location>
        <begin position="634"/>
        <end position="905"/>
    </location>
</feature>
<evidence type="ECO:0000256" key="1">
    <source>
        <dbReference type="PROSITE-ProRule" id="PRU00339"/>
    </source>
</evidence>